<feature type="transmembrane region" description="Helical" evidence="1">
    <location>
        <begin position="159"/>
        <end position="179"/>
    </location>
</feature>
<gene>
    <name evidence="7" type="ORF">GCM10011516_11540</name>
</gene>
<proteinExistence type="predicted"/>
<dbReference type="PANTHER" id="PTHR35889:SF3">
    <property type="entry name" value="F-BOX DOMAIN-CONTAINING PROTEIN"/>
    <property type="match status" value="1"/>
</dbReference>
<feature type="chain" id="PRO_5034542560" description="DUF1549 domain-containing protein" evidence="2">
    <location>
        <begin position="32"/>
        <end position="842"/>
    </location>
</feature>
<feature type="domain" description="DUF1553" evidence="4">
    <location>
        <begin position="584"/>
        <end position="815"/>
    </location>
</feature>
<feature type="domain" description="DUF1549" evidence="3">
    <location>
        <begin position="355"/>
        <end position="544"/>
    </location>
</feature>
<evidence type="ECO:0000259" key="6">
    <source>
        <dbReference type="Pfam" id="PF09990"/>
    </source>
</evidence>
<dbReference type="AlphaFoldDB" id="A0A8H9G0D3"/>
<dbReference type="GO" id="GO:0009055">
    <property type="term" value="F:electron transfer activity"/>
    <property type="evidence" value="ECO:0007669"/>
    <property type="project" value="InterPro"/>
</dbReference>
<evidence type="ECO:0000259" key="5">
    <source>
        <dbReference type="Pfam" id="PF07635"/>
    </source>
</evidence>
<evidence type="ECO:0000313" key="7">
    <source>
        <dbReference type="EMBL" id="GGE15441.1"/>
    </source>
</evidence>
<dbReference type="Pfam" id="PF07583">
    <property type="entry name" value="PSCyt2"/>
    <property type="match status" value="1"/>
</dbReference>
<dbReference type="InterPro" id="IPR011444">
    <property type="entry name" value="DUF1549"/>
</dbReference>
<dbReference type="InterPro" id="IPR036909">
    <property type="entry name" value="Cyt_c-like_dom_sf"/>
</dbReference>
<feature type="transmembrane region" description="Helical" evidence="1">
    <location>
        <begin position="61"/>
        <end position="79"/>
    </location>
</feature>
<feature type="signal peptide" evidence="2">
    <location>
        <begin position="1"/>
        <end position="31"/>
    </location>
</feature>
<evidence type="ECO:0000256" key="2">
    <source>
        <dbReference type="SAM" id="SignalP"/>
    </source>
</evidence>
<keyword evidence="2" id="KW-0732">Signal</keyword>
<reference evidence="7" key="1">
    <citation type="journal article" date="2014" name="Int. J. Syst. Evol. Microbiol.">
        <title>Complete genome sequence of Corynebacterium casei LMG S-19264T (=DSM 44701T), isolated from a smear-ripened cheese.</title>
        <authorList>
            <consortium name="US DOE Joint Genome Institute (JGI-PGF)"/>
            <person name="Walter F."/>
            <person name="Albersmeier A."/>
            <person name="Kalinowski J."/>
            <person name="Ruckert C."/>
        </authorList>
    </citation>
    <scope>NUCLEOTIDE SEQUENCE</scope>
    <source>
        <strain evidence="7">CGMCC 1.15966</strain>
    </source>
</reference>
<evidence type="ECO:0000259" key="4">
    <source>
        <dbReference type="Pfam" id="PF07587"/>
    </source>
</evidence>
<dbReference type="GO" id="GO:0020037">
    <property type="term" value="F:heme binding"/>
    <property type="evidence" value="ECO:0007669"/>
    <property type="project" value="InterPro"/>
</dbReference>
<dbReference type="InterPro" id="IPR011429">
    <property type="entry name" value="Cyt_c_Planctomycete-type"/>
</dbReference>
<feature type="domain" description="Cytochrome C Planctomycete-type" evidence="5">
    <location>
        <begin position="245"/>
        <end position="291"/>
    </location>
</feature>
<dbReference type="RefSeq" id="WP_220476723.1">
    <property type="nucleotide sequence ID" value="NZ_BMKM01000002.1"/>
</dbReference>
<dbReference type="InterPro" id="IPR022655">
    <property type="entry name" value="DUF1553"/>
</dbReference>
<comment type="caution">
    <text evidence="7">The sequence shown here is derived from an EMBL/GenBank/DDBJ whole genome shotgun (WGS) entry which is preliminary data.</text>
</comment>
<dbReference type="SUPFAM" id="SSF46626">
    <property type="entry name" value="Cytochrome c"/>
    <property type="match status" value="1"/>
</dbReference>
<protein>
    <recommendedName>
        <fullName evidence="9">DUF1549 domain-containing protein</fullName>
    </recommendedName>
</protein>
<sequence length="842" mass="94290">MYKPKFQKIFNINKFALLFVALMLISWSVMAQEATVEVVEEVSKDADPWWGWVFLGRLHPMLVHFPVALILVAAFMELAKLRTFQSNLRSGINWLIYVGAASALFAAVLGLFLANTGSYAGETFEWHQWSGISTAVFSLLTAIILWSITKKDKKGFIPFYRFTLVLSVLSIFMAGHFGGSLTHGQDYLLSTTPWAPKDDSLGELAGAAPSAEFDFASYSSESDSLSEEQQVNLNLAVRTIFAHHCFQCHGSDKTEGELRLDQKDLVFKGGESGKVIIPGDSEHSELLRRVSLPPGHKEAMPGKGKPLGEKDIAVIKLWIDKGAPWPDNIKGIFPNAPLAPRKPELPPISAGLENPIDRLVNVYFQKNGIKWPNLIDDRTYIRRVYFDLIGLPPTEQELKNFLADGNPNKRNKLVETLLAKDQEYATHWTTFWNDLLRNDYTGTGYITQGRFNISDWLFKSLQSNKPYKQFTMELLDPTEESKGFIKGIAWRGAVNSSQTTAMQAAQNVSQALLGVNLKCASCHDSFVSDWKLDDAYAFANIFSEEALEINRCDIPTGKMADTRILWPELGNISKTASVKEKSQELSNILTQPDNGRLYRTLVNRIWAQLMGRGIVSPTDEMDKKPWSADLLDWMAVNFVEEGYDIKKLLYLITTSKTYQLPSIGLADQAAINAESFVFKGLLKKKLTAEQFSDALSTVVSPVYSVESLKYNPLADPKAYMDASAFVRAALVQNDPFQTALGRPSRENIISVREGHVTLLQAMELTNGTKLNETLIQGAKRWVSQYKDPNEMIQAIYGQTLGRKPSSDELKIANELFDGKIDEGSVQELLWAIVLLPEFQFIE</sequence>
<keyword evidence="1" id="KW-0812">Transmembrane</keyword>
<feature type="transmembrane region" description="Helical" evidence="1">
    <location>
        <begin position="91"/>
        <end position="114"/>
    </location>
</feature>
<evidence type="ECO:0000256" key="1">
    <source>
        <dbReference type="SAM" id="Phobius"/>
    </source>
</evidence>
<evidence type="ECO:0000313" key="8">
    <source>
        <dbReference type="Proteomes" id="UP000614460"/>
    </source>
</evidence>
<keyword evidence="1" id="KW-1133">Transmembrane helix</keyword>
<name>A0A8H9G0D3_9SPHI</name>
<feature type="transmembrane region" description="Helical" evidence="1">
    <location>
        <begin position="126"/>
        <end position="147"/>
    </location>
</feature>
<dbReference type="InterPro" id="IPR019251">
    <property type="entry name" value="DUF2231_TM"/>
</dbReference>
<dbReference type="Proteomes" id="UP000614460">
    <property type="component" value="Unassembled WGS sequence"/>
</dbReference>
<evidence type="ECO:0000259" key="3">
    <source>
        <dbReference type="Pfam" id="PF07583"/>
    </source>
</evidence>
<organism evidence="7 8">
    <name type="scientific">Sphingobacterium cellulitidis</name>
    <dbReference type="NCBI Taxonomy" id="1768011"/>
    <lineage>
        <taxon>Bacteria</taxon>
        <taxon>Pseudomonadati</taxon>
        <taxon>Bacteroidota</taxon>
        <taxon>Sphingobacteriia</taxon>
        <taxon>Sphingobacteriales</taxon>
        <taxon>Sphingobacteriaceae</taxon>
        <taxon>Sphingobacterium</taxon>
    </lineage>
</organism>
<dbReference type="EMBL" id="BMKM01000002">
    <property type="protein sequence ID" value="GGE15441.1"/>
    <property type="molecule type" value="Genomic_DNA"/>
</dbReference>
<evidence type="ECO:0008006" key="9">
    <source>
        <dbReference type="Google" id="ProtNLM"/>
    </source>
</evidence>
<reference evidence="7" key="2">
    <citation type="submission" date="2020-09" db="EMBL/GenBank/DDBJ databases">
        <authorList>
            <person name="Sun Q."/>
            <person name="Zhou Y."/>
        </authorList>
    </citation>
    <scope>NUCLEOTIDE SEQUENCE</scope>
    <source>
        <strain evidence="7">CGMCC 1.15966</strain>
    </source>
</reference>
<dbReference type="Pfam" id="PF09990">
    <property type="entry name" value="DUF2231"/>
    <property type="match status" value="1"/>
</dbReference>
<dbReference type="PANTHER" id="PTHR35889">
    <property type="entry name" value="CYCLOINULO-OLIGOSACCHARIDE FRUCTANOTRANSFERASE-RELATED"/>
    <property type="match status" value="1"/>
</dbReference>
<keyword evidence="8" id="KW-1185">Reference proteome</keyword>
<accession>A0A8H9G0D3</accession>
<dbReference type="Pfam" id="PF07587">
    <property type="entry name" value="PSD1"/>
    <property type="match status" value="1"/>
</dbReference>
<feature type="domain" description="DUF2231" evidence="6">
    <location>
        <begin position="58"/>
        <end position="182"/>
    </location>
</feature>
<keyword evidence="1" id="KW-0472">Membrane</keyword>
<dbReference type="Pfam" id="PF07635">
    <property type="entry name" value="PSCyt1"/>
    <property type="match status" value="1"/>
</dbReference>